<organism evidence="2 3">
    <name type="scientific">Ignelater luminosus</name>
    <name type="common">Cucubano</name>
    <name type="synonym">Pyrophorus luminosus</name>
    <dbReference type="NCBI Taxonomy" id="2038154"/>
    <lineage>
        <taxon>Eukaryota</taxon>
        <taxon>Metazoa</taxon>
        <taxon>Ecdysozoa</taxon>
        <taxon>Arthropoda</taxon>
        <taxon>Hexapoda</taxon>
        <taxon>Insecta</taxon>
        <taxon>Pterygota</taxon>
        <taxon>Neoptera</taxon>
        <taxon>Endopterygota</taxon>
        <taxon>Coleoptera</taxon>
        <taxon>Polyphaga</taxon>
        <taxon>Elateriformia</taxon>
        <taxon>Elateroidea</taxon>
        <taxon>Elateridae</taxon>
        <taxon>Agrypninae</taxon>
        <taxon>Pyrophorini</taxon>
        <taxon>Ignelater</taxon>
    </lineage>
</organism>
<name>A0A8K0D1D5_IGNLU</name>
<evidence type="ECO:0000313" key="2">
    <source>
        <dbReference type="EMBL" id="KAF2895341.1"/>
    </source>
</evidence>
<dbReference type="Proteomes" id="UP000801492">
    <property type="component" value="Unassembled WGS sequence"/>
</dbReference>
<gene>
    <name evidence="2" type="ORF">ILUMI_10834</name>
</gene>
<evidence type="ECO:0000256" key="1">
    <source>
        <dbReference type="SAM" id="SignalP"/>
    </source>
</evidence>
<feature type="signal peptide" evidence="1">
    <location>
        <begin position="1"/>
        <end position="21"/>
    </location>
</feature>
<keyword evidence="1" id="KW-0732">Signal</keyword>
<dbReference type="EMBL" id="VTPC01006013">
    <property type="protein sequence ID" value="KAF2895341.1"/>
    <property type="molecule type" value="Genomic_DNA"/>
</dbReference>
<feature type="chain" id="PRO_5035478337" evidence="1">
    <location>
        <begin position="22"/>
        <end position="167"/>
    </location>
</feature>
<comment type="caution">
    <text evidence="2">The sequence shown here is derived from an EMBL/GenBank/DDBJ whole genome shotgun (WGS) entry which is preliminary data.</text>
</comment>
<dbReference type="AlphaFoldDB" id="A0A8K0D1D5"/>
<sequence length="167" mass="19419">MPKAMILGVALVFGAIQLTLCDREHKRDYCFNYSGGSRLRRIQDNLVKHGYSPKAKRGKRTNRPNELPEELQHLIKYRFRSRRSYYSSRVNSNCKYLNEELAVSLATDALAKIKTVAWRHSYLADDQDFNSIGIKKKKLSAEVEEDWDEIIREGRNKPSPFNLIKLT</sequence>
<reference evidence="2" key="1">
    <citation type="submission" date="2019-08" db="EMBL/GenBank/DDBJ databases">
        <title>The genome of the North American firefly Photinus pyralis.</title>
        <authorList>
            <consortium name="Photinus pyralis genome working group"/>
            <person name="Fallon T.R."/>
            <person name="Sander Lower S.E."/>
            <person name="Weng J.-K."/>
        </authorList>
    </citation>
    <scope>NUCLEOTIDE SEQUENCE</scope>
    <source>
        <strain evidence="2">TRF0915ILg1</strain>
        <tissue evidence="2">Whole body</tissue>
    </source>
</reference>
<protein>
    <submittedName>
        <fullName evidence="2">Uncharacterized protein</fullName>
    </submittedName>
</protein>
<keyword evidence="3" id="KW-1185">Reference proteome</keyword>
<evidence type="ECO:0000313" key="3">
    <source>
        <dbReference type="Proteomes" id="UP000801492"/>
    </source>
</evidence>
<accession>A0A8K0D1D5</accession>
<proteinExistence type="predicted"/>